<feature type="compositionally biased region" description="Low complexity" evidence="1">
    <location>
        <begin position="565"/>
        <end position="577"/>
    </location>
</feature>
<evidence type="ECO:0000313" key="3">
    <source>
        <dbReference type="Proteomes" id="UP000187209"/>
    </source>
</evidence>
<feature type="region of interest" description="Disordered" evidence="1">
    <location>
        <begin position="1"/>
        <end position="25"/>
    </location>
</feature>
<feature type="compositionally biased region" description="Polar residues" evidence="1">
    <location>
        <begin position="1"/>
        <end position="18"/>
    </location>
</feature>
<keyword evidence="3" id="KW-1185">Reference proteome</keyword>
<name>A0A1R2C1M7_9CILI</name>
<reference evidence="2 3" key="1">
    <citation type="submission" date="2016-11" db="EMBL/GenBank/DDBJ databases">
        <title>The macronuclear genome of Stentor coeruleus: a giant cell with tiny introns.</title>
        <authorList>
            <person name="Slabodnick M."/>
            <person name="Ruby J.G."/>
            <person name="Reiff S.B."/>
            <person name="Swart E.C."/>
            <person name="Gosai S."/>
            <person name="Prabakaran S."/>
            <person name="Witkowska E."/>
            <person name="Larue G.E."/>
            <person name="Fisher S."/>
            <person name="Freeman R.M."/>
            <person name="Gunawardena J."/>
            <person name="Chu W."/>
            <person name="Stover N.A."/>
            <person name="Gregory B.D."/>
            <person name="Nowacki M."/>
            <person name="Derisi J."/>
            <person name="Roy S.W."/>
            <person name="Marshall W.F."/>
            <person name="Sood P."/>
        </authorList>
    </citation>
    <scope>NUCLEOTIDE SEQUENCE [LARGE SCALE GENOMIC DNA]</scope>
    <source>
        <strain evidence="2">WM001</strain>
    </source>
</reference>
<dbReference type="OrthoDB" id="325142at2759"/>
<evidence type="ECO:0000256" key="1">
    <source>
        <dbReference type="SAM" id="MobiDB-lite"/>
    </source>
</evidence>
<dbReference type="Proteomes" id="UP000187209">
    <property type="component" value="Unassembled WGS sequence"/>
</dbReference>
<organism evidence="2 3">
    <name type="scientific">Stentor coeruleus</name>
    <dbReference type="NCBI Taxonomy" id="5963"/>
    <lineage>
        <taxon>Eukaryota</taxon>
        <taxon>Sar</taxon>
        <taxon>Alveolata</taxon>
        <taxon>Ciliophora</taxon>
        <taxon>Postciliodesmatophora</taxon>
        <taxon>Heterotrichea</taxon>
        <taxon>Heterotrichida</taxon>
        <taxon>Stentoridae</taxon>
        <taxon>Stentor</taxon>
    </lineage>
</organism>
<protein>
    <submittedName>
        <fullName evidence="2">Uncharacterized protein</fullName>
    </submittedName>
</protein>
<proteinExistence type="predicted"/>
<sequence>MESSAIESISQGPTQSNPPKKKKYSKEVEAILAEPKEKKISKVDIEKRFYDYQSRVDKKIVGLQEEKKSKELEGCTFAPKINKKSEKRDFHQFMKHVENFDKVKKEKIERIKKEKLDSETPKKSSFKPTLSEKTIKLTTGHKSPDPIHERLYKESAVLKKKHEELSKQILEESCSFKPKLNEQSENLKREGRASLRLYEISKSQAKSPESIFDKPTEKLINPESESMILEKFIKEIDEVFPSKADEEAPMLNFLEFVEILKKLNLITSANEGKGTEQEQKLCEKSFKSLCSPENQSLPIQKAKNFILSVMNLDTNINQQSKKQHLEYLDFYKTRQNAPKNKKIKSSTPPGFSFRPVLDENSEKIAASVKQKRTVNLGNDKIENILTFEYKKAVEKLEAVRKDHEQKKLECPDCTFKPKINRGPKDFGDDFKDNFSLISDYMKMCGEKTGSRNEMLYLFSKLESEKKERFARTIEDMEIEKNMGECSFTPSLDKPKINLNVSTGVKGVAEVVERMRKARNEEEKSQEEIFSPMKFGIDFKPRISNENEKKDKKLIKEKEDSDQDSKSFSLSKSDVLSSGIFDKRE</sequence>
<gene>
    <name evidence="2" type="ORF">SteCoe_16280</name>
</gene>
<accession>A0A1R2C1M7</accession>
<evidence type="ECO:0000313" key="2">
    <source>
        <dbReference type="EMBL" id="OMJ82886.1"/>
    </source>
</evidence>
<comment type="caution">
    <text evidence="2">The sequence shown here is derived from an EMBL/GenBank/DDBJ whole genome shotgun (WGS) entry which is preliminary data.</text>
</comment>
<dbReference type="PANTHER" id="PTHR37028">
    <property type="entry name" value="UNNAMED PRODUCT-RELATED"/>
    <property type="match status" value="1"/>
</dbReference>
<feature type="compositionally biased region" description="Polar residues" evidence="1">
    <location>
        <begin position="126"/>
        <end position="141"/>
    </location>
</feature>
<feature type="region of interest" description="Disordered" evidence="1">
    <location>
        <begin position="540"/>
        <end position="584"/>
    </location>
</feature>
<dbReference type="AlphaFoldDB" id="A0A1R2C1M7"/>
<feature type="region of interest" description="Disordered" evidence="1">
    <location>
        <begin position="115"/>
        <end position="146"/>
    </location>
</feature>
<feature type="compositionally biased region" description="Basic and acidic residues" evidence="1">
    <location>
        <begin position="540"/>
        <end position="564"/>
    </location>
</feature>
<dbReference type="EMBL" id="MPUH01000323">
    <property type="protein sequence ID" value="OMJ82886.1"/>
    <property type="molecule type" value="Genomic_DNA"/>
</dbReference>
<dbReference type="PANTHER" id="PTHR37028:SF4">
    <property type="entry name" value="ALMS MOTIF DOMAIN-CONTAINING PROTEIN"/>
    <property type="match status" value="1"/>
</dbReference>